<dbReference type="GO" id="GO:0015631">
    <property type="term" value="F:tubulin binding"/>
    <property type="evidence" value="ECO:0007669"/>
    <property type="project" value="TreeGrafter"/>
</dbReference>
<dbReference type="Proteomes" id="UP000017200">
    <property type="component" value="Unassembled WGS sequence"/>
</dbReference>
<dbReference type="PANTHER" id="PTHR12409:SF0">
    <property type="entry name" value="PREFOLDIN SUBUNIT 3"/>
    <property type="match status" value="1"/>
</dbReference>
<evidence type="ECO:0000256" key="3">
    <source>
        <dbReference type="ARBA" id="ARBA00023186"/>
    </source>
</evidence>
<dbReference type="InParanoid" id="U5HH19"/>
<dbReference type="HOGENOM" id="CLU_807900_0_0_1"/>
<evidence type="ECO:0008006" key="7">
    <source>
        <dbReference type="Google" id="ProtNLM"/>
    </source>
</evidence>
<dbReference type="CDD" id="cd23156">
    <property type="entry name" value="Prefoldin_3"/>
    <property type="match status" value="1"/>
</dbReference>
<dbReference type="Gene3D" id="1.10.287.370">
    <property type="match status" value="1"/>
</dbReference>
<protein>
    <recommendedName>
        <fullName evidence="7">Prefoldin subunit 3</fullName>
    </recommendedName>
</protein>
<reference evidence="4" key="2">
    <citation type="submission" date="2010-11" db="EMBL/GenBank/DDBJ databases">
        <authorList>
            <consortium name="The Broad Institute Genome Sequencing Platform"/>
            <person name="Earl A."/>
            <person name="Ward D."/>
            <person name="Feldgarden M."/>
            <person name="Gevers D."/>
            <person name="Butler R."/>
            <person name="Young S.K."/>
            <person name="Zeng Q."/>
            <person name="Gargeya S."/>
            <person name="Fitzgerald M."/>
            <person name="Haas B."/>
            <person name="Abouelleil A."/>
            <person name="Alvarado L."/>
            <person name="Arachchi H.M."/>
            <person name="Berlin A."/>
            <person name="Brown A."/>
            <person name="Chapman S.B."/>
            <person name="Chen Z."/>
            <person name="Dunbar C."/>
            <person name="Freedman E."/>
            <person name="Gearin G."/>
            <person name="Gellesch M."/>
            <person name="Goldberg J."/>
            <person name="Griggs A."/>
            <person name="Gujja S."/>
            <person name="Heilman E."/>
            <person name="Heiman D."/>
            <person name="Howarth C."/>
            <person name="Larson L."/>
            <person name="Lui A."/>
            <person name="MacDonald P.J.P."/>
            <person name="Mehta T."/>
            <person name="Montmayeur A."/>
            <person name="Murphy C."/>
            <person name="Neiman D."/>
            <person name="Pearson M."/>
            <person name="Priest M."/>
            <person name="Roberts A."/>
            <person name="Saif S."/>
            <person name="Shea T."/>
            <person name="Shenoy N."/>
            <person name="Sisk P."/>
            <person name="Stolte C."/>
            <person name="Sykes S."/>
            <person name="White J."/>
            <person name="Yandava C."/>
            <person name="Wortman J."/>
            <person name="Nusbaum C."/>
            <person name="Birren B."/>
        </authorList>
    </citation>
    <scope>NUCLEOTIDE SEQUENCE</scope>
    <source>
        <strain evidence="4">P1A1 Lamole</strain>
    </source>
</reference>
<keyword evidence="6" id="KW-1185">Reference proteome</keyword>
<dbReference type="GO" id="GO:0007017">
    <property type="term" value="P:microtubule-based process"/>
    <property type="evidence" value="ECO:0007669"/>
    <property type="project" value="TreeGrafter"/>
</dbReference>
<dbReference type="GO" id="GO:0005737">
    <property type="term" value="C:cytoplasm"/>
    <property type="evidence" value="ECO:0007669"/>
    <property type="project" value="UniProtKB-ARBA"/>
</dbReference>
<reference evidence="6" key="1">
    <citation type="submission" date="2010-11" db="EMBL/GenBank/DDBJ databases">
        <title>The genome sequence of Microbotryum violaceum strain p1A1 Lamole.</title>
        <authorList>
            <person name="Cuomo C."/>
            <person name="Perlin M."/>
            <person name="Young S.K."/>
            <person name="Zeng Q."/>
            <person name="Gargeya S."/>
            <person name="Alvarado L."/>
            <person name="Berlin A."/>
            <person name="Chapman S.B."/>
            <person name="Chen Z."/>
            <person name="Freedman E."/>
            <person name="Gellesch M."/>
            <person name="Goldberg J."/>
            <person name="Griggs A."/>
            <person name="Gujja S."/>
            <person name="Heilman E."/>
            <person name="Heiman D."/>
            <person name="Howarth C."/>
            <person name="Mehta T."/>
            <person name="Neiman D."/>
            <person name="Pearson M."/>
            <person name="Roberts A."/>
            <person name="Saif S."/>
            <person name="Shea T."/>
            <person name="Shenoy N."/>
            <person name="Sisk P."/>
            <person name="Stolte C."/>
            <person name="Sykes S."/>
            <person name="White J."/>
            <person name="Yandava C."/>
            <person name="Haas B."/>
            <person name="Nusbaum C."/>
            <person name="Birren B."/>
        </authorList>
    </citation>
    <scope>NUCLEOTIDE SEQUENCE [LARGE SCALE GENOMIC DNA]</scope>
    <source>
        <strain evidence="6">p1A1 Lamole</strain>
    </source>
</reference>
<dbReference type="FunFam" id="1.10.287.370:FF:000001">
    <property type="entry name" value="Prefoldin subunit 3"/>
    <property type="match status" value="1"/>
</dbReference>
<dbReference type="Pfam" id="PF02996">
    <property type="entry name" value="Prefoldin"/>
    <property type="match status" value="1"/>
</dbReference>
<dbReference type="GO" id="GO:0016272">
    <property type="term" value="C:prefoldin complex"/>
    <property type="evidence" value="ECO:0007669"/>
    <property type="project" value="InterPro"/>
</dbReference>
<evidence type="ECO:0000313" key="4">
    <source>
        <dbReference type="EMBL" id="KDE03138.1"/>
    </source>
</evidence>
<organism evidence="4">
    <name type="scientific">Microbotryum lychnidis-dioicae (strain p1A1 Lamole / MvSl-1064)</name>
    <name type="common">Anther smut fungus</name>
    <dbReference type="NCBI Taxonomy" id="683840"/>
    <lineage>
        <taxon>Eukaryota</taxon>
        <taxon>Fungi</taxon>
        <taxon>Dikarya</taxon>
        <taxon>Basidiomycota</taxon>
        <taxon>Pucciniomycotina</taxon>
        <taxon>Microbotryomycetes</taxon>
        <taxon>Microbotryales</taxon>
        <taxon>Microbotryaceae</taxon>
        <taxon>Microbotryum</taxon>
    </lineage>
</organism>
<accession>U5HH19</accession>
<dbReference type="GO" id="GO:0006457">
    <property type="term" value="P:protein folding"/>
    <property type="evidence" value="ECO:0007669"/>
    <property type="project" value="InterPro"/>
</dbReference>
<dbReference type="InterPro" id="IPR004127">
    <property type="entry name" value="Prefoldin_subunit_alpha"/>
</dbReference>
<dbReference type="EnsemblFungi" id="MVLG_06361T0">
    <property type="protein sequence ID" value="MVLG_06361T0"/>
    <property type="gene ID" value="MVLG_06361"/>
</dbReference>
<sequence length="344" mass="38784">GLLRVARGKCFDTPKLVARCTLHLDPCKFFVGAFCSESLLGNELNRISLSRPFAVLCTNCATTVFIQCLAFVAKSQSSQLSSRVVLRLAATRTTIPLRLARVVRRVEFVIAPLARSIIPFSLAEILAPSRRQSPSASDRIGSWLHPCLRLAPGVSYSKPFAHMPAQPQPQLQPQAMNARGFPKADFIEDVDAFIVGTDPDQSLQQLQETLAKYRFMENNKRQTRQGLEEKVPELQRTLAMIETLQRKKDAEQSFDTTFELSDTLYATGCVQHVDEVYVWLGANTMLSYPLSAALSLLSEKLITAQASLQNVREDLDWLREQITITEVNVARVYNWDVKRRREIR</sequence>
<gene>
    <name evidence="4" type="ORF">MVLG_06361</name>
</gene>
<evidence type="ECO:0000256" key="2">
    <source>
        <dbReference type="ARBA" id="ARBA00011695"/>
    </source>
</evidence>
<proteinExistence type="inferred from homology"/>
<evidence type="ECO:0000313" key="5">
    <source>
        <dbReference type="EnsemblFungi" id="MVLG_06361T0"/>
    </source>
</evidence>
<comment type="subunit">
    <text evidence="2">Heterohexamer of two PFD-alpha type and four PFD-beta type subunits.</text>
</comment>
<dbReference type="InterPro" id="IPR016655">
    <property type="entry name" value="PFD3"/>
</dbReference>
<dbReference type="PANTHER" id="PTHR12409">
    <property type="entry name" value="PREFOLDIN SUBUNIT 3"/>
    <property type="match status" value="1"/>
</dbReference>
<evidence type="ECO:0000313" key="6">
    <source>
        <dbReference type="Proteomes" id="UP000017200"/>
    </source>
</evidence>
<evidence type="ECO:0000256" key="1">
    <source>
        <dbReference type="ARBA" id="ARBA00010048"/>
    </source>
</evidence>
<dbReference type="InterPro" id="IPR009053">
    <property type="entry name" value="Prefoldin"/>
</dbReference>
<keyword evidence="3" id="KW-0143">Chaperone</keyword>
<dbReference type="AlphaFoldDB" id="U5HH19"/>
<feature type="non-terminal residue" evidence="4">
    <location>
        <position position="1"/>
    </location>
</feature>
<dbReference type="STRING" id="683840.U5HH19"/>
<dbReference type="EMBL" id="AEIJ01000744">
    <property type="status" value="NOT_ANNOTATED_CDS"/>
    <property type="molecule type" value="Genomic_DNA"/>
</dbReference>
<dbReference type="OrthoDB" id="6375174at2759"/>
<name>U5HH19_USTV1</name>
<comment type="similarity">
    <text evidence="1">Belongs to the prefoldin subunit alpha family.</text>
</comment>
<dbReference type="EMBL" id="GL541756">
    <property type="protein sequence ID" value="KDE03138.1"/>
    <property type="molecule type" value="Genomic_DNA"/>
</dbReference>
<dbReference type="SUPFAM" id="SSF46579">
    <property type="entry name" value="Prefoldin"/>
    <property type="match status" value="1"/>
</dbReference>
<dbReference type="GO" id="GO:0007021">
    <property type="term" value="P:tubulin complex assembly"/>
    <property type="evidence" value="ECO:0007669"/>
    <property type="project" value="TreeGrafter"/>
</dbReference>
<reference evidence="4 6" key="3">
    <citation type="journal article" date="2015" name="BMC Genomics">
        <title>Sex and parasites: genomic and transcriptomic analysis of Microbotryum lychnidis-dioicae, the biotrophic and plant-castrating anther smut fungus.</title>
        <authorList>
            <person name="Perlin M.H."/>
            <person name="Amselem J."/>
            <person name="Fontanillas E."/>
            <person name="Toh S.S."/>
            <person name="Chen Z."/>
            <person name="Goldberg J."/>
            <person name="Duplessis S."/>
            <person name="Henrissat B."/>
            <person name="Young S."/>
            <person name="Zeng Q."/>
            <person name="Aguileta G."/>
            <person name="Petit E."/>
            <person name="Badouin H."/>
            <person name="Andrews J."/>
            <person name="Razeeq D."/>
            <person name="Gabaldon T."/>
            <person name="Quesneville H."/>
            <person name="Giraud T."/>
            <person name="Hood M.E."/>
            <person name="Schultz D.J."/>
            <person name="Cuomo C.A."/>
        </authorList>
    </citation>
    <scope>NUCLEOTIDE SEQUENCE [LARGE SCALE GENOMIC DNA]</scope>
    <source>
        <strain evidence="4">P1A1 Lamole</strain>
        <strain evidence="6">p1A1 Lamole</strain>
    </source>
</reference>
<reference evidence="5" key="4">
    <citation type="submission" date="2015-06" db="UniProtKB">
        <authorList>
            <consortium name="EnsemblFungi"/>
        </authorList>
    </citation>
    <scope>IDENTIFICATION</scope>
</reference>